<gene>
    <name evidence="5" type="ORF">J2W39_000723</name>
</gene>
<dbReference type="Pfam" id="PF00691">
    <property type="entry name" value="OmpA"/>
    <property type="match status" value="1"/>
</dbReference>
<keyword evidence="3" id="KW-1133">Transmembrane helix</keyword>
<dbReference type="RefSeq" id="WP_307592299.1">
    <property type="nucleotide sequence ID" value="NZ_CAXUQE020000001.1"/>
</dbReference>
<dbReference type="Proteomes" id="UP001224845">
    <property type="component" value="Unassembled WGS sequence"/>
</dbReference>
<keyword evidence="5" id="KW-0966">Cell projection</keyword>
<keyword evidence="5" id="KW-0282">Flagellum</keyword>
<dbReference type="PANTHER" id="PTHR30329">
    <property type="entry name" value="STATOR ELEMENT OF FLAGELLAR MOTOR COMPLEX"/>
    <property type="match status" value="1"/>
</dbReference>
<protein>
    <submittedName>
        <fullName evidence="5">Flagellar motor protein MotB</fullName>
    </submittedName>
</protein>
<evidence type="ECO:0000256" key="1">
    <source>
        <dbReference type="PROSITE-ProRule" id="PRU00473"/>
    </source>
</evidence>
<feature type="region of interest" description="Disordered" evidence="2">
    <location>
        <begin position="186"/>
        <end position="218"/>
    </location>
</feature>
<dbReference type="PROSITE" id="PS51123">
    <property type="entry name" value="OMPA_2"/>
    <property type="match status" value="1"/>
</dbReference>
<feature type="compositionally biased region" description="Basic and acidic residues" evidence="2">
    <location>
        <begin position="192"/>
        <end position="202"/>
    </location>
</feature>
<dbReference type="SUPFAM" id="SSF103088">
    <property type="entry name" value="OmpA-like"/>
    <property type="match status" value="1"/>
</dbReference>
<evidence type="ECO:0000259" key="4">
    <source>
        <dbReference type="PROSITE" id="PS51123"/>
    </source>
</evidence>
<comment type="caution">
    <text evidence="5">The sequence shown here is derived from an EMBL/GenBank/DDBJ whole genome shotgun (WGS) entry which is preliminary data.</text>
</comment>
<accession>A0AAW8E9N8</accession>
<keyword evidence="5" id="KW-0969">Cilium</keyword>
<dbReference type="InterPro" id="IPR006665">
    <property type="entry name" value="OmpA-like"/>
</dbReference>
<dbReference type="EMBL" id="JAUSRV010000002">
    <property type="protein sequence ID" value="MDP9969495.1"/>
    <property type="molecule type" value="Genomic_DNA"/>
</dbReference>
<evidence type="ECO:0000313" key="5">
    <source>
        <dbReference type="EMBL" id="MDP9969495.1"/>
    </source>
</evidence>
<evidence type="ECO:0000256" key="2">
    <source>
        <dbReference type="SAM" id="MobiDB-lite"/>
    </source>
</evidence>
<keyword evidence="3" id="KW-0812">Transmembrane</keyword>
<evidence type="ECO:0000313" key="6">
    <source>
        <dbReference type="Proteomes" id="UP001224845"/>
    </source>
</evidence>
<dbReference type="NCBIfam" id="NF006547">
    <property type="entry name" value="PRK09040.1"/>
    <property type="match status" value="1"/>
</dbReference>
<dbReference type="CDD" id="cd07185">
    <property type="entry name" value="OmpA_C-like"/>
    <property type="match status" value="1"/>
</dbReference>
<name>A0AAW8E9N8_VARPD</name>
<reference evidence="5" key="1">
    <citation type="submission" date="2023-07" db="EMBL/GenBank/DDBJ databases">
        <title>Sorghum-associated microbial communities from plants grown in Nebraska, USA.</title>
        <authorList>
            <person name="Schachtman D."/>
        </authorList>
    </citation>
    <scope>NUCLEOTIDE SEQUENCE</scope>
    <source>
        <strain evidence="5">DS3315</strain>
    </source>
</reference>
<organism evidence="5 6">
    <name type="scientific">Variovorax paradoxus</name>
    <dbReference type="NCBI Taxonomy" id="34073"/>
    <lineage>
        <taxon>Bacteria</taxon>
        <taxon>Pseudomonadati</taxon>
        <taxon>Pseudomonadota</taxon>
        <taxon>Betaproteobacteria</taxon>
        <taxon>Burkholderiales</taxon>
        <taxon>Comamonadaceae</taxon>
        <taxon>Variovorax</taxon>
    </lineage>
</organism>
<dbReference type="AlphaFoldDB" id="A0AAW8E9N8"/>
<dbReference type="PANTHER" id="PTHR30329:SF21">
    <property type="entry name" value="LIPOPROTEIN YIAD-RELATED"/>
    <property type="match status" value="1"/>
</dbReference>
<evidence type="ECO:0000256" key="3">
    <source>
        <dbReference type="SAM" id="Phobius"/>
    </source>
</evidence>
<dbReference type="InterPro" id="IPR036737">
    <property type="entry name" value="OmpA-like_sf"/>
</dbReference>
<keyword evidence="1 3" id="KW-0472">Membrane</keyword>
<proteinExistence type="predicted"/>
<dbReference type="GO" id="GO:0016020">
    <property type="term" value="C:membrane"/>
    <property type="evidence" value="ECO:0007669"/>
    <property type="project" value="UniProtKB-UniRule"/>
</dbReference>
<dbReference type="Gene3D" id="3.30.1330.60">
    <property type="entry name" value="OmpA-like domain"/>
    <property type="match status" value="1"/>
</dbReference>
<feature type="transmembrane region" description="Helical" evidence="3">
    <location>
        <begin position="15"/>
        <end position="38"/>
    </location>
</feature>
<sequence length="218" mass="23223">MRDDLDAGLEPSVPVWAVFGDLMSGLVGAFVLILVGALGMQLDLAAKLQAEVQQRQAETQRREALEQALAGPLAAGRVTLNNGRIGISGSVLFAFNSADLQPEGRQVLKSLAAPVASYLRARDEVLMVSGFTDDRQMRQSKDGNRPFADNWELSAQRALTVTRALIEEGVPSSSVFAAAFGSEQAVASNADAEGRAKNRRVEMAPTPRQAGAGTKSRE</sequence>
<feature type="domain" description="OmpA-like" evidence="4">
    <location>
        <begin position="80"/>
        <end position="209"/>
    </location>
</feature>
<dbReference type="InterPro" id="IPR050330">
    <property type="entry name" value="Bact_OuterMem_StrucFunc"/>
</dbReference>